<dbReference type="PROSITE" id="PS00676">
    <property type="entry name" value="SIGMA54_INTERACT_2"/>
    <property type="match status" value="1"/>
</dbReference>
<evidence type="ECO:0000313" key="8">
    <source>
        <dbReference type="Proteomes" id="UP000005090"/>
    </source>
</evidence>
<dbReference type="Gene3D" id="1.10.8.60">
    <property type="match status" value="1"/>
</dbReference>
<dbReference type="Gene3D" id="1.10.10.60">
    <property type="entry name" value="Homeodomain-like"/>
    <property type="match status" value="1"/>
</dbReference>
<dbReference type="Pfam" id="PF00158">
    <property type="entry name" value="Sigma54_activat"/>
    <property type="match status" value="1"/>
</dbReference>
<dbReference type="Pfam" id="PF25601">
    <property type="entry name" value="AAA_lid_14"/>
    <property type="match status" value="1"/>
</dbReference>
<evidence type="ECO:0000256" key="4">
    <source>
        <dbReference type="ARBA" id="ARBA00023125"/>
    </source>
</evidence>
<dbReference type="PROSITE" id="PS00675">
    <property type="entry name" value="SIGMA54_INTERACT_1"/>
    <property type="match status" value="1"/>
</dbReference>
<dbReference type="PROSITE" id="PS00688">
    <property type="entry name" value="SIGMA54_INTERACT_3"/>
    <property type="match status" value="1"/>
</dbReference>
<sequence>MNPFSSIIGQSPALESLLRSAGIAAMTDVTILIKGETGTGKEVLANALQKASPRARKPFITLNCAALPETLIESELFGHRKGAFTGAIANQQGLFQAADGGTLFLDEINSLPISIQAKLLRFLDSGECLAVGDTKPYKVNVRVIAATNSDLVQQIAAGEFRQDLYFRLNVVPLELPSLAQRSEDIGPLINHFLNVFSKTHSIDAPKFSRHSLKILKAYPWPGNIRELRNLCERLCILLAGRTIEPENLPFEFTRGVDEERNLETGFKLPEGGVQLDTLEADLIYQALNRTHGNRSQSARLLGLSRDTLLYRMRKHGFAAQ</sequence>
<reference evidence="7 8" key="1">
    <citation type="journal article" date="2013" name="Genome Announc.">
        <title>Genome Sequence of the Obligate Gammaproteobacterial Methanotroph Methylomicrobium album Strain BG8.</title>
        <authorList>
            <person name="Kits K.D."/>
            <person name="Kalyuzhnaya M.G."/>
            <person name="Klotz M.G."/>
            <person name="Jetten M.S."/>
            <person name="Op den Camp H.J."/>
            <person name="Vuilleumier S."/>
            <person name="Bringel F."/>
            <person name="Dispirito A.A."/>
            <person name="Murrell J.C."/>
            <person name="Bruce D."/>
            <person name="Cheng J.F."/>
            <person name="Copeland A."/>
            <person name="Goodwin L."/>
            <person name="Hauser L."/>
            <person name="Lajus A."/>
            <person name="Land M.L."/>
            <person name="Lapidus A."/>
            <person name="Lucas S."/>
            <person name="Medigue C."/>
            <person name="Pitluck S."/>
            <person name="Woyke T."/>
            <person name="Zeytun A."/>
            <person name="Stein L.Y."/>
        </authorList>
    </citation>
    <scope>NUCLEOTIDE SEQUENCE [LARGE SCALE GENOMIC DNA]</scope>
    <source>
        <strain evidence="7 8">BG8</strain>
    </source>
</reference>
<keyword evidence="4 7" id="KW-0238">DNA-binding</keyword>
<dbReference type="FunFam" id="3.40.50.300:FF:000006">
    <property type="entry name" value="DNA-binding transcriptional regulator NtrC"/>
    <property type="match status" value="1"/>
</dbReference>
<evidence type="ECO:0000256" key="5">
    <source>
        <dbReference type="ARBA" id="ARBA00023163"/>
    </source>
</evidence>
<evidence type="ECO:0000256" key="3">
    <source>
        <dbReference type="ARBA" id="ARBA00023015"/>
    </source>
</evidence>
<protein>
    <submittedName>
        <fullName evidence="7">Response regulator with CheY-like receiver, AAA-type ATPase, and DNA-binding domains</fullName>
    </submittedName>
</protein>
<dbReference type="EMBL" id="CM001475">
    <property type="protein sequence ID" value="EIC29328.1"/>
    <property type="molecule type" value="Genomic_DNA"/>
</dbReference>
<dbReference type="InterPro" id="IPR009057">
    <property type="entry name" value="Homeodomain-like_sf"/>
</dbReference>
<dbReference type="InterPro" id="IPR003593">
    <property type="entry name" value="AAA+_ATPase"/>
</dbReference>
<evidence type="ECO:0000313" key="7">
    <source>
        <dbReference type="EMBL" id="EIC29328.1"/>
    </source>
</evidence>
<proteinExistence type="predicted"/>
<accession>H8GLG3</accession>
<keyword evidence="1" id="KW-0547">Nucleotide-binding</keyword>
<evidence type="ECO:0000256" key="1">
    <source>
        <dbReference type="ARBA" id="ARBA00022741"/>
    </source>
</evidence>
<dbReference type="InterPro" id="IPR025944">
    <property type="entry name" value="Sigma_54_int_dom_CS"/>
</dbReference>
<organism evidence="7 8">
    <name type="scientific">Methylomicrobium album BG8</name>
    <dbReference type="NCBI Taxonomy" id="686340"/>
    <lineage>
        <taxon>Bacteria</taxon>
        <taxon>Pseudomonadati</taxon>
        <taxon>Pseudomonadota</taxon>
        <taxon>Gammaproteobacteria</taxon>
        <taxon>Methylococcales</taxon>
        <taxon>Methylococcaceae</taxon>
        <taxon>Methylomicrobium</taxon>
    </lineage>
</organism>
<dbReference type="InterPro" id="IPR025662">
    <property type="entry name" value="Sigma_54_int_dom_ATP-bd_1"/>
</dbReference>
<name>H8GLG3_METAL</name>
<dbReference type="Proteomes" id="UP000005090">
    <property type="component" value="Chromosome"/>
</dbReference>
<dbReference type="SUPFAM" id="SSF52540">
    <property type="entry name" value="P-loop containing nucleoside triphosphate hydrolases"/>
    <property type="match status" value="1"/>
</dbReference>
<dbReference type="GO" id="GO:0005524">
    <property type="term" value="F:ATP binding"/>
    <property type="evidence" value="ECO:0007669"/>
    <property type="project" value="UniProtKB-KW"/>
</dbReference>
<keyword evidence="5" id="KW-0804">Transcription</keyword>
<dbReference type="SUPFAM" id="SSF46689">
    <property type="entry name" value="Homeodomain-like"/>
    <property type="match status" value="1"/>
</dbReference>
<dbReference type="GO" id="GO:0043565">
    <property type="term" value="F:sequence-specific DNA binding"/>
    <property type="evidence" value="ECO:0007669"/>
    <property type="project" value="InterPro"/>
</dbReference>
<dbReference type="Pfam" id="PF02954">
    <property type="entry name" value="HTH_8"/>
    <property type="match status" value="1"/>
</dbReference>
<dbReference type="PANTHER" id="PTHR32071">
    <property type="entry name" value="TRANSCRIPTIONAL REGULATORY PROTEIN"/>
    <property type="match status" value="1"/>
</dbReference>
<dbReference type="Gene3D" id="3.40.50.300">
    <property type="entry name" value="P-loop containing nucleotide triphosphate hydrolases"/>
    <property type="match status" value="1"/>
</dbReference>
<keyword evidence="8" id="KW-1185">Reference proteome</keyword>
<dbReference type="STRING" id="686340.Metal_1545"/>
<dbReference type="eggNOG" id="COG3829">
    <property type="taxonomic scope" value="Bacteria"/>
</dbReference>
<dbReference type="HOGENOM" id="CLU_000445_0_7_6"/>
<dbReference type="InterPro" id="IPR025943">
    <property type="entry name" value="Sigma_54_int_dom_ATP-bd_2"/>
</dbReference>
<dbReference type="PROSITE" id="PS50045">
    <property type="entry name" value="SIGMA54_INTERACT_4"/>
    <property type="match status" value="1"/>
</dbReference>
<feature type="domain" description="Sigma-54 factor interaction" evidence="6">
    <location>
        <begin position="7"/>
        <end position="236"/>
    </location>
</feature>
<keyword evidence="3" id="KW-0805">Transcription regulation</keyword>
<keyword evidence="2" id="KW-0067">ATP-binding</keyword>
<dbReference type="GO" id="GO:0006355">
    <property type="term" value="P:regulation of DNA-templated transcription"/>
    <property type="evidence" value="ECO:0007669"/>
    <property type="project" value="InterPro"/>
</dbReference>
<dbReference type="InterPro" id="IPR002078">
    <property type="entry name" value="Sigma_54_int"/>
</dbReference>
<evidence type="ECO:0000256" key="2">
    <source>
        <dbReference type="ARBA" id="ARBA00022840"/>
    </source>
</evidence>
<gene>
    <name evidence="7" type="ORF">Metal_1545</name>
</gene>
<dbReference type="RefSeq" id="WP_005371101.1">
    <property type="nucleotide sequence ID" value="NZ_CM001475.1"/>
</dbReference>
<dbReference type="SMART" id="SM00382">
    <property type="entry name" value="AAA"/>
    <property type="match status" value="1"/>
</dbReference>
<dbReference type="InterPro" id="IPR027417">
    <property type="entry name" value="P-loop_NTPase"/>
</dbReference>
<dbReference type="InterPro" id="IPR058031">
    <property type="entry name" value="AAA_lid_NorR"/>
</dbReference>
<dbReference type="InterPro" id="IPR002197">
    <property type="entry name" value="HTH_Fis"/>
</dbReference>
<dbReference type="CDD" id="cd00009">
    <property type="entry name" value="AAA"/>
    <property type="match status" value="1"/>
</dbReference>
<dbReference type="AlphaFoldDB" id="H8GLG3"/>
<dbReference type="PRINTS" id="PR01590">
    <property type="entry name" value="HTHFIS"/>
</dbReference>
<evidence type="ECO:0000259" key="6">
    <source>
        <dbReference type="PROSITE" id="PS50045"/>
    </source>
</evidence>